<sequence length="68" mass="7865">MKEHILLDKAYIYENIDRDLSPKDCFYDRMCGLWRVSSTGEVMMVSSSVQRAETKKSDIETGEDQKGE</sequence>
<evidence type="ECO:0000313" key="2">
    <source>
        <dbReference type="EMBL" id="GAA6407909.1"/>
    </source>
</evidence>
<dbReference type="EMBL" id="BAABYW010000001">
    <property type="protein sequence ID" value="GAA6407909.1"/>
    <property type="molecule type" value="Genomic_DNA"/>
</dbReference>
<proteinExistence type="predicted"/>
<keyword evidence="3" id="KW-1185">Reference proteome</keyword>
<evidence type="ECO:0000313" key="3">
    <source>
        <dbReference type="Proteomes" id="UP001600943"/>
    </source>
</evidence>
<feature type="compositionally biased region" description="Basic and acidic residues" evidence="1">
    <location>
        <begin position="52"/>
        <end position="68"/>
    </location>
</feature>
<dbReference type="RefSeq" id="WP_104805249.1">
    <property type="nucleotide sequence ID" value="NZ_BAABYW010000001.1"/>
</dbReference>
<name>A0ABQ0B8Y6_9FIRM</name>
<feature type="region of interest" description="Disordered" evidence="1">
    <location>
        <begin position="47"/>
        <end position="68"/>
    </location>
</feature>
<gene>
    <name evidence="2" type="ORF">K040078D81_20260</name>
</gene>
<dbReference type="Proteomes" id="UP001600943">
    <property type="component" value="Unassembled WGS sequence"/>
</dbReference>
<evidence type="ECO:0000256" key="1">
    <source>
        <dbReference type="SAM" id="MobiDB-lite"/>
    </source>
</evidence>
<accession>A0ABQ0B8Y6</accession>
<organism evidence="2 3">
    <name type="scientific">Blautia hominis</name>
    <dbReference type="NCBI Taxonomy" id="2025493"/>
    <lineage>
        <taxon>Bacteria</taxon>
        <taxon>Bacillati</taxon>
        <taxon>Bacillota</taxon>
        <taxon>Clostridia</taxon>
        <taxon>Lachnospirales</taxon>
        <taxon>Lachnospiraceae</taxon>
        <taxon>Blautia</taxon>
    </lineage>
</organism>
<reference evidence="2 3" key="1">
    <citation type="submission" date="2024-04" db="EMBL/GenBank/DDBJ databases">
        <title>Defined microbial consortia suppress multidrug-resistant proinflammatory Enterobacteriaceae via ecological control.</title>
        <authorList>
            <person name="Furuichi M."/>
            <person name="Kawaguchi T."/>
            <person name="Pust M."/>
            <person name="Yasuma K."/>
            <person name="Plichta D."/>
            <person name="Hasegawa N."/>
            <person name="Ohya T."/>
            <person name="Bhattarai S."/>
            <person name="Sasajima S."/>
            <person name="Aoto Y."/>
            <person name="Tuganbaev T."/>
            <person name="Yaginuma M."/>
            <person name="Ueda M."/>
            <person name="Okahashi N."/>
            <person name="Amafuji K."/>
            <person name="Kiridooshi Y."/>
            <person name="Sugita K."/>
            <person name="Strazar M."/>
            <person name="Skelly A."/>
            <person name="Suda W."/>
            <person name="Hattori M."/>
            <person name="Nakamoto N."/>
            <person name="Caballero S."/>
            <person name="Norman J."/>
            <person name="Olle B."/>
            <person name="Tanoue T."/>
            <person name="Arita M."/>
            <person name="Bucci V."/>
            <person name="Atarashi K."/>
            <person name="Xavier R."/>
            <person name="Honda K."/>
        </authorList>
    </citation>
    <scope>NUCLEOTIDE SEQUENCE [LARGE SCALE GENOMIC DNA]</scope>
    <source>
        <strain evidence="3">k04-0078-D8-1</strain>
    </source>
</reference>
<comment type="caution">
    <text evidence="2">The sequence shown here is derived from an EMBL/GenBank/DDBJ whole genome shotgun (WGS) entry which is preliminary data.</text>
</comment>
<protein>
    <submittedName>
        <fullName evidence="2">Uncharacterized protein</fullName>
    </submittedName>
</protein>